<dbReference type="PANTHER" id="PTHR30037:SF4">
    <property type="entry name" value="DNA-3-METHYLADENINE GLYCOSYLASE I"/>
    <property type="match status" value="1"/>
</dbReference>
<dbReference type="InterPro" id="IPR011257">
    <property type="entry name" value="DNA_glycosylase"/>
</dbReference>
<dbReference type="EC" id="3.2.2.20" evidence="1"/>
<gene>
    <name evidence="1" type="ORF">NB700_003358</name>
</gene>
<dbReference type="Pfam" id="PF03352">
    <property type="entry name" value="Adenine_glyco"/>
    <property type="match status" value="1"/>
</dbReference>
<dbReference type="GO" id="GO:0008725">
    <property type="term" value="F:DNA-3-methyladenine glycosylase activity"/>
    <property type="evidence" value="ECO:0007669"/>
    <property type="project" value="UniProtKB-EC"/>
</dbReference>
<evidence type="ECO:0000313" key="2">
    <source>
        <dbReference type="Proteomes" id="UP001320843"/>
    </source>
</evidence>
<dbReference type="InterPro" id="IPR005019">
    <property type="entry name" value="Adenine_glyco"/>
</dbReference>
<sequence length="179" mass="20113">MSSYCDIAPGHPVHGHYHDHEYGVPQRAEADLFERLVLEINQAGLSWELMLKKRAGFRAAYAGFDVDTVAAFGETDVLRLLGDAGIIRNRLKVQAAIHNAQVIQRLRASHGSFAAWLDAQHPRSKAEWIKLFKRTFRFTGGEITGEFLMSLGYLPGAHREDCPAFARIVQLDPPWMRSA</sequence>
<dbReference type="InterPro" id="IPR052891">
    <property type="entry name" value="DNA-3mA_glycosylase"/>
</dbReference>
<reference evidence="1 2" key="1">
    <citation type="submission" date="2022-06" db="EMBL/GenBank/DDBJ databases">
        <title>Dynamics of rice microbiomes reveals core vertical transmitted seed endophytes.</title>
        <authorList>
            <person name="Liao K."/>
            <person name="Zhang X."/>
        </authorList>
    </citation>
    <scope>NUCLEOTIDE SEQUENCE [LARGE SCALE GENOMIC DNA]</scope>
    <source>
        <strain evidence="1 2">YT10-10-1</strain>
    </source>
</reference>
<proteinExistence type="predicted"/>
<dbReference type="Gene3D" id="1.10.340.30">
    <property type="entry name" value="Hypothetical protein, domain 2"/>
    <property type="match status" value="1"/>
</dbReference>
<keyword evidence="2" id="KW-1185">Reference proteome</keyword>
<dbReference type="Proteomes" id="UP001320843">
    <property type="component" value="Unassembled WGS sequence"/>
</dbReference>
<dbReference type="SUPFAM" id="SSF48150">
    <property type="entry name" value="DNA-glycosylase"/>
    <property type="match status" value="1"/>
</dbReference>
<keyword evidence="1" id="KW-0378">Hydrolase</keyword>
<accession>A0ABT3DZ92</accession>
<dbReference type="RefSeq" id="WP_267083116.1">
    <property type="nucleotide sequence ID" value="NZ_CP099530.1"/>
</dbReference>
<dbReference type="EMBL" id="JANFWR010000027">
    <property type="protein sequence ID" value="MCW0400802.1"/>
    <property type="molecule type" value="Genomic_DNA"/>
</dbReference>
<name>A0ABT3DZ92_9XANT</name>
<protein>
    <submittedName>
        <fullName evidence="1">DNA-3-methyladenine glycosylase 1</fullName>
        <ecNumber evidence="1">3.2.2.20</ecNumber>
    </submittedName>
</protein>
<evidence type="ECO:0000313" key="1">
    <source>
        <dbReference type="EMBL" id="MCW0400802.1"/>
    </source>
</evidence>
<organism evidence="1 2">
    <name type="scientific">Xanthomonas sacchari</name>
    <dbReference type="NCBI Taxonomy" id="56458"/>
    <lineage>
        <taxon>Bacteria</taxon>
        <taxon>Pseudomonadati</taxon>
        <taxon>Pseudomonadota</taxon>
        <taxon>Gammaproteobacteria</taxon>
        <taxon>Lysobacterales</taxon>
        <taxon>Lysobacteraceae</taxon>
        <taxon>Xanthomonas</taxon>
    </lineage>
</organism>
<dbReference type="PANTHER" id="PTHR30037">
    <property type="entry name" value="DNA-3-METHYLADENINE GLYCOSYLASE 1"/>
    <property type="match status" value="1"/>
</dbReference>
<keyword evidence="1" id="KW-0326">Glycosidase</keyword>
<comment type="caution">
    <text evidence="1">The sequence shown here is derived from an EMBL/GenBank/DDBJ whole genome shotgun (WGS) entry which is preliminary data.</text>
</comment>